<proteinExistence type="inferred from homology"/>
<reference evidence="3 4" key="1">
    <citation type="submission" date="2021-01" db="EMBL/GenBank/DDBJ databases">
        <title>Whole genome shotgun sequence of Cellulomonas phragmiteti NBRC 110785.</title>
        <authorList>
            <person name="Komaki H."/>
            <person name="Tamura T."/>
        </authorList>
    </citation>
    <scope>NUCLEOTIDE SEQUENCE [LARGE SCALE GENOMIC DNA]</scope>
    <source>
        <strain evidence="3 4">NBRC 110785</strain>
    </source>
</reference>
<protein>
    <submittedName>
        <fullName evidence="3">Aspartate racemase</fullName>
    </submittedName>
</protein>
<accession>A0ABQ4DK82</accession>
<evidence type="ECO:0000256" key="2">
    <source>
        <dbReference type="ARBA" id="ARBA00023235"/>
    </source>
</evidence>
<dbReference type="InterPro" id="IPR033134">
    <property type="entry name" value="Asp/Glu_racemase_AS_2"/>
</dbReference>
<organism evidence="3 4">
    <name type="scientific">Cellulomonas phragmiteti</name>
    <dbReference type="NCBI Taxonomy" id="478780"/>
    <lineage>
        <taxon>Bacteria</taxon>
        <taxon>Bacillati</taxon>
        <taxon>Actinomycetota</taxon>
        <taxon>Actinomycetes</taxon>
        <taxon>Micrococcales</taxon>
        <taxon>Cellulomonadaceae</taxon>
        <taxon>Cellulomonas</taxon>
    </lineage>
</organism>
<dbReference type="InterPro" id="IPR015942">
    <property type="entry name" value="Asp/Glu/hydantoin_racemase"/>
</dbReference>
<dbReference type="EMBL" id="BONP01000007">
    <property type="protein sequence ID" value="GIG39725.1"/>
    <property type="molecule type" value="Genomic_DNA"/>
</dbReference>
<dbReference type="PROSITE" id="PS00924">
    <property type="entry name" value="ASP_GLU_RACEMASE_2"/>
    <property type="match status" value="1"/>
</dbReference>
<evidence type="ECO:0000313" key="3">
    <source>
        <dbReference type="EMBL" id="GIG39725.1"/>
    </source>
</evidence>
<gene>
    <name evidence="3" type="ORF">Cph01nite_14870</name>
</gene>
<dbReference type="SUPFAM" id="SSF53681">
    <property type="entry name" value="Aspartate/glutamate racemase"/>
    <property type="match status" value="2"/>
</dbReference>
<dbReference type="Proteomes" id="UP000614741">
    <property type="component" value="Unassembled WGS sequence"/>
</dbReference>
<name>A0ABQ4DK82_9CELL</name>
<dbReference type="InterPro" id="IPR004380">
    <property type="entry name" value="Asp_race"/>
</dbReference>
<dbReference type="Pfam" id="PF01177">
    <property type="entry name" value="Asp_Glu_race"/>
    <property type="match status" value="1"/>
</dbReference>
<keyword evidence="2" id="KW-0413">Isomerase</keyword>
<comment type="caution">
    <text evidence="3">The sequence shown here is derived from an EMBL/GenBank/DDBJ whole genome shotgun (WGS) entry which is preliminary data.</text>
</comment>
<dbReference type="PANTHER" id="PTHR21198:SF7">
    <property type="entry name" value="ASPARTATE-GLUTAMATE RACEMASE FAMILY"/>
    <property type="match status" value="1"/>
</dbReference>
<sequence length="240" mass="25117">MSDAAGARTEVGVIGGVGPAATVCFLDLVVRHTAAERDQDHVDLVVLQHSTIPDRTAYILGRSDEDPGPVMAADARRLERLGVGFVVVPCNTAHHFTDEVAAAVHVPVLSIVDETVSEVAARPGVARVGVLATSGTLAAQVYQRALEARGLAPVVPQDADQDVVMGIIYDQVKAGRPADVAALHAVADGLRGRGADVVVLGCTELSVVAAAHDLLADDRYVDSLDVLARRTVERAGYPLR</sequence>
<dbReference type="InterPro" id="IPR001920">
    <property type="entry name" value="Asp/Glu_race"/>
</dbReference>
<evidence type="ECO:0000313" key="4">
    <source>
        <dbReference type="Proteomes" id="UP000614741"/>
    </source>
</evidence>
<dbReference type="RefSeq" id="WP_203672845.1">
    <property type="nucleotide sequence ID" value="NZ_BONP01000007.1"/>
</dbReference>
<comment type="similarity">
    <text evidence="1">Belongs to the aspartate/glutamate racemases family.</text>
</comment>
<dbReference type="PANTHER" id="PTHR21198">
    <property type="entry name" value="GLUTAMATE RACEMASE"/>
    <property type="match status" value="1"/>
</dbReference>
<dbReference type="Gene3D" id="3.40.50.1860">
    <property type="match status" value="2"/>
</dbReference>
<dbReference type="NCBIfam" id="TIGR00035">
    <property type="entry name" value="asp_race"/>
    <property type="match status" value="1"/>
</dbReference>
<evidence type="ECO:0000256" key="1">
    <source>
        <dbReference type="ARBA" id="ARBA00007847"/>
    </source>
</evidence>
<keyword evidence="4" id="KW-1185">Reference proteome</keyword>